<dbReference type="Proteomes" id="UP001143372">
    <property type="component" value="Unassembled WGS sequence"/>
</dbReference>
<feature type="binding site" evidence="7">
    <location>
        <position position="131"/>
    </location>
    <ligand>
        <name>substrate</name>
    </ligand>
</feature>
<dbReference type="Gene3D" id="3.40.50.300">
    <property type="entry name" value="P-loop containing nucleotide triphosphate hydrolases"/>
    <property type="match status" value="1"/>
</dbReference>
<keyword evidence="7" id="KW-0963">Cytoplasm</keyword>
<protein>
    <recommendedName>
        <fullName evidence="7">Shikimate kinase</fullName>
        <shortName evidence="7">SK</shortName>
        <ecNumber evidence="7">2.7.1.71</ecNumber>
    </recommendedName>
</protein>
<keyword evidence="5 7" id="KW-0067">ATP-binding</keyword>
<comment type="subcellular location">
    <subcellularLocation>
        <location evidence="7">Cytoplasm</location>
    </subcellularLocation>
</comment>
<evidence type="ECO:0000313" key="8">
    <source>
        <dbReference type="EMBL" id="GLK68459.1"/>
    </source>
</evidence>
<keyword evidence="7" id="KW-0479">Metal-binding</keyword>
<dbReference type="HAMAP" id="MF_00109">
    <property type="entry name" value="Shikimate_kinase"/>
    <property type="match status" value="1"/>
</dbReference>
<evidence type="ECO:0000256" key="6">
    <source>
        <dbReference type="ARBA" id="ARBA00023141"/>
    </source>
</evidence>
<dbReference type="Pfam" id="PF01202">
    <property type="entry name" value="SKI"/>
    <property type="match status" value="1"/>
</dbReference>
<keyword evidence="9" id="KW-1185">Reference proteome</keyword>
<organism evidence="8 9">
    <name type="scientific">Hansschlegelia plantiphila</name>
    <dbReference type="NCBI Taxonomy" id="374655"/>
    <lineage>
        <taxon>Bacteria</taxon>
        <taxon>Pseudomonadati</taxon>
        <taxon>Pseudomonadota</taxon>
        <taxon>Alphaproteobacteria</taxon>
        <taxon>Hyphomicrobiales</taxon>
        <taxon>Methylopilaceae</taxon>
        <taxon>Hansschlegelia</taxon>
    </lineage>
</organism>
<feature type="binding site" evidence="7">
    <location>
        <position position="169"/>
    </location>
    <ligand>
        <name>ATP</name>
        <dbReference type="ChEBI" id="CHEBI:30616"/>
    </ligand>
</feature>
<evidence type="ECO:0000256" key="5">
    <source>
        <dbReference type="ARBA" id="ARBA00022840"/>
    </source>
</evidence>
<reference evidence="8" key="1">
    <citation type="journal article" date="2014" name="Int. J. Syst. Evol. Microbiol.">
        <title>Complete genome sequence of Corynebacterium casei LMG S-19264T (=DSM 44701T), isolated from a smear-ripened cheese.</title>
        <authorList>
            <consortium name="US DOE Joint Genome Institute (JGI-PGF)"/>
            <person name="Walter F."/>
            <person name="Albersmeier A."/>
            <person name="Kalinowski J."/>
            <person name="Ruckert C."/>
        </authorList>
    </citation>
    <scope>NUCLEOTIDE SEQUENCE</scope>
    <source>
        <strain evidence="8">VKM B-2347</strain>
    </source>
</reference>
<dbReference type="SUPFAM" id="SSF52540">
    <property type="entry name" value="P-loop containing nucleoside triphosphate hydrolases"/>
    <property type="match status" value="1"/>
</dbReference>
<feature type="binding site" evidence="7">
    <location>
        <position position="187"/>
    </location>
    <ligand>
        <name>substrate</name>
    </ligand>
</feature>
<dbReference type="GO" id="GO:0000287">
    <property type="term" value="F:magnesium ion binding"/>
    <property type="evidence" value="ECO:0007669"/>
    <property type="project" value="UniProtKB-UniRule"/>
</dbReference>
<accession>A0A9W6J363</accession>
<evidence type="ECO:0000256" key="1">
    <source>
        <dbReference type="ARBA" id="ARBA00022605"/>
    </source>
</evidence>
<comment type="catalytic activity">
    <reaction evidence="7">
        <text>shikimate + ATP = 3-phosphoshikimate + ADP + H(+)</text>
        <dbReference type="Rhea" id="RHEA:13121"/>
        <dbReference type="ChEBI" id="CHEBI:15378"/>
        <dbReference type="ChEBI" id="CHEBI:30616"/>
        <dbReference type="ChEBI" id="CHEBI:36208"/>
        <dbReference type="ChEBI" id="CHEBI:145989"/>
        <dbReference type="ChEBI" id="CHEBI:456216"/>
        <dbReference type="EC" id="2.7.1.71"/>
    </reaction>
</comment>
<dbReference type="InterPro" id="IPR031322">
    <property type="entry name" value="Shikimate/glucono_kinase"/>
</dbReference>
<dbReference type="GO" id="GO:0009423">
    <property type="term" value="P:chorismate biosynthetic process"/>
    <property type="evidence" value="ECO:0007669"/>
    <property type="project" value="UniProtKB-UniRule"/>
</dbReference>
<dbReference type="PANTHER" id="PTHR21087">
    <property type="entry name" value="SHIKIMATE KINASE"/>
    <property type="match status" value="1"/>
</dbReference>
<comment type="cofactor">
    <cofactor evidence="7">
        <name>Mg(2+)</name>
        <dbReference type="ChEBI" id="CHEBI:18420"/>
    </cofactor>
    <text evidence="7">Binds 1 Mg(2+) ion per subunit.</text>
</comment>
<dbReference type="EMBL" id="BSFI01000008">
    <property type="protein sequence ID" value="GLK68459.1"/>
    <property type="molecule type" value="Genomic_DNA"/>
</dbReference>
<feature type="binding site" evidence="7">
    <location>
        <begin position="63"/>
        <end position="68"/>
    </location>
    <ligand>
        <name>ATP</name>
        <dbReference type="ChEBI" id="CHEBI:30616"/>
    </ligand>
</feature>
<dbReference type="PANTHER" id="PTHR21087:SF16">
    <property type="entry name" value="SHIKIMATE KINASE 1, CHLOROPLASTIC"/>
    <property type="match status" value="1"/>
</dbReference>
<name>A0A9W6J363_9HYPH</name>
<keyword evidence="6 7" id="KW-0057">Aromatic amino acid biosynthesis</keyword>
<reference evidence="8" key="2">
    <citation type="submission" date="2023-01" db="EMBL/GenBank/DDBJ databases">
        <authorList>
            <person name="Sun Q."/>
            <person name="Evtushenko L."/>
        </authorList>
    </citation>
    <scope>NUCLEOTIDE SEQUENCE</scope>
    <source>
        <strain evidence="8">VKM B-2347</strain>
    </source>
</reference>
<comment type="function">
    <text evidence="7">Catalyzes the specific phosphorylation of the 3-hydroxyl group of shikimic acid using ATP as a cosubstrate.</text>
</comment>
<evidence type="ECO:0000256" key="4">
    <source>
        <dbReference type="ARBA" id="ARBA00022777"/>
    </source>
</evidence>
<comment type="subunit">
    <text evidence="7">Monomer.</text>
</comment>
<evidence type="ECO:0000256" key="7">
    <source>
        <dbReference type="HAMAP-Rule" id="MF_00109"/>
    </source>
</evidence>
<dbReference type="GO" id="GO:0004765">
    <property type="term" value="F:shikimate kinase activity"/>
    <property type="evidence" value="ECO:0007669"/>
    <property type="project" value="UniProtKB-UniRule"/>
</dbReference>
<evidence type="ECO:0000256" key="3">
    <source>
        <dbReference type="ARBA" id="ARBA00022741"/>
    </source>
</evidence>
<feature type="binding site" evidence="7">
    <location>
        <position position="109"/>
    </location>
    <ligand>
        <name>substrate</name>
    </ligand>
</feature>
<gene>
    <name evidence="7 8" type="primary">aroK</name>
    <name evidence="8" type="ORF">GCM10008179_20970</name>
</gene>
<keyword evidence="4 7" id="KW-0418">Kinase</keyword>
<keyword evidence="7" id="KW-0460">Magnesium</keyword>
<dbReference type="EC" id="2.7.1.71" evidence="7"/>
<comment type="pathway">
    <text evidence="7">Metabolic intermediate biosynthesis; chorismate biosynthesis; chorismate from D-erythrose 4-phosphate and phosphoenolpyruvate: step 5/7.</text>
</comment>
<dbReference type="GO" id="GO:0005829">
    <property type="term" value="C:cytosol"/>
    <property type="evidence" value="ECO:0007669"/>
    <property type="project" value="TreeGrafter"/>
</dbReference>
<keyword evidence="3 7" id="KW-0547">Nucleotide-binding</keyword>
<dbReference type="PRINTS" id="PR01100">
    <property type="entry name" value="SHIKIMTKNASE"/>
</dbReference>
<evidence type="ECO:0000313" key="9">
    <source>
        <dbReference type="Proteomes" id="UP001143372"/>
    </source>
</evidence>
<dbReference type="AlphaFoldDB" id="A0A9W6J363"/>
<keyword evidence="1 7" id="KW-0028">Amino-acid biosynthesis</keyword>
<dbReference type="GO" id="GO:0005524">
    <property type="term" value="F:ATP binding"/>
    <property type="evidence" value="ECO:0007669"/>
    <property type="project" value="UniProtKB-UniRule"/>
</dbReference>
<dbReference type="GO" id="GO:0008652">
    <property type="term" value="P:amino acid biosynthetic process"/>
    <property type="evidence" value="ECO:0007669"/>
    <property type="project" value="UniProtKB-KW"/>
</dbReference>
<dbReference type="InterPro" id="IPR027417">
    <property type="entry name" value="P-loop_NTPase"/>
</dbReference>
<dbReference type="GO" id="GO:0009073">
    <property type="term" value="P:aromatic amino acid family biosynthetic process"/>
    <property type="evidence" value="ECO:0007669"/>
    <property type="project" value="UniProtKB-KW"/>
</dbReference>
<sequence length="230" mass="24742">MRRFPRRPRYLARSMTTTRHFEDGGDGCPDRGSGAEPCALASGAAGLREALGPRSIVLVGMMGAGKTSVGRRLALALDLPFVDADAEIEARAGMTIPELFEKHGEPYFRAGEARVIARLLEGGPQVLATGGGAWMNPETRERVAAAGVSVWLKAEIDVLLKRVRKRANRPLLASDPEATLRALAGARYPLYALADLSVVSRDTPHDHVVAELIAALHRRLIGEACEEKSS</sequence>
<dbReference type="NCBIfam" id="NF010552">
    <property type="entry name" value="PRK13946.1"/>
    <property type="match status" value="1"/>
</dbReference>
<dbReference type="InterPro" id="IPR000623">
    <property type="entry name" value="Shikimate_kinase/TSH1"/>
</dbReference>
<comment type="similarity">
    <text evidence="7">Belongs to the shikimate kinase family.</text>
</comment>
<feature type="binding site" evidence="7">
    <location>
        <position position="85"/>
    </location>
    <ligand>
        <name>substrate</name>
    </ligand>
</feature>
<feature type="binding site" evidence="7">
    <location>
        <position position="67"/>
    </location>
    <ligand>
        <name>Mg(2+)</name>
        <dbReference type="ChEBI" id="CHEBI:18420"/>
    </ligand>
</feature>
<comment type="caution">
    <text evidence="8">The sequence shown here is derived from an EMBL/GenBank/DDBJ whole genome shotgun (WGS) entry which is preliminary data.</text>
</comment>
<keyword evidence="2 7" id="KW-0808">Transferase</keyword>
<comment type="caution">
    <text evidence="7">Lacks conserved residue(s) required for the propagation of feature annotation.</text>
</comment>
<proteinExistence type="inferred from homology"/>
<dbReference type="CDD" id="cd00464">
    <property type="entry name" value="SK"/>
    <property type="match status" value="1"/>
</dbReference>
<evidence type="ECO:0000256" key="2">
    <source>
        <dbReference type="ARBA" id="ARBA00022679"/>
    </source>
</evidence>